<name>A0AAP9ERS9_GLUTH</name>
<gene>
    <name evidence="1" type="ORF">FXF46_08160</name>
</gene>
<dbReference type="KEGG" id="gti:FXF46_08160"/>
<organism evidence="1 2">
    <name type="scientific">Gluconobacter thailandicus</name>
    <dbReference type="NCBI Taxonomy" id="257438"/>
    <lineage>
        <taxon>Bacteria</taxon>
        <taxon>Pseudomonadati</taxon>
        <taxon>Pseudomonadota</taxon>
        <taxon>Alphaproteobacteria</taxon>
        <taxon>Acetobacterales</taxon>
        <taxon>Acetobacteraceae</taxon>
        <taxon>Gluconobacter</taxon>
    </lineage>
</organism>
<evidence type="ECO:0000313" key="2">
    <source>
        <dbReference type="Proteomes" id="UP000323560"/>
    </source>
</evidence>
<dbReference type="EMBL" id="CP043043">
    <property type="protein sequence ID" value="QEH96253.1"/>
    <property type="molecule type" value="Genomic_DNA"/>
</dbReference>
<reference evidence="1 2" key="1">
    <citation type="submission" date="2019-08" db="EMBL/GenBank/DDBJ databases">
        <title>Gluconobacter frateurii HD924 genome.</title>
        <authorList>
            <person name="Liu Y."/>
            <person name="Zhang P."/>
        </authorList>
    </citation>
    <scope>NUCLEOTIDE SEQUENCE [LARGE SCALE GENOMIC DNA]</scope>
    <source>
        <strain evidence="1 2">HD924</strain>
    </source>
</reference>
<dbReference type="AlphaFoldDB" id="A0AAP9ERS9"/>
<proteinExistence type="predicted"/>
<protein>
    <submittedName>
        <fullName evidence="1">Uncharacterized protein</fullName>
    </submittedName>
</protein>
<dbReference type="Proteomes" id="UP000323560">
    <property type="component" value="Chromosome"/>
</dbReference>
<sequence>MAFLALATLFQGAAGHLSRALSECQTLEQLALSHVAPEETTTLQSFDSLTQTLEQFQSLFQRLAGQEDVLGITISADAVEQVTLAALRERLTGSSEPSSQYSGDIELF</sequence>
<dbReference type="RefSeq" id="WP_061511871.1">
    <property type="nucleotide sequence ID" value="NZ_CP043043.1"/>
</dbReference>
<evidence type="ECO:0000313" key="1">
    <source>
        <dbReference type="EMBL" id="QEH96253.1"/>
    </source>
</evidence>
<accession>A0AAP9ERS9</accession>